<dbReference type="InterPro" id="IPR056119">
    <property type="entry name" value="DUF7702"/>
</dbReference>
<accession>A0A2I1BXR1</accession>
<protein>
    <recommendedName>
        <fullName evidence="3">DUF7702 domain-containing protein</fullName>
    </recommendedName>
</protein>
<feature type="transmembrane region" description="Helical" evidence="2">
    <location>
        <begin position="99"/>
        <end position="118"/>
    </location>
</feature>
<keyword evidence="2" id="KW-1133">Transmembrane helix</keyword>
<evidence type="ECO:0000313" key="5">
    <source>
        <dbReference type="Proteomes" id="UP000234474"/>
    </source>
</evidence>
<feature type="domain" description="DUF7702" evidence="3">
    <location>
        <begin position="2"/>
        <end position="231"/>
    </location>
</feature>
<keyword evidence="5" id="KW-1185">Reference proteome</keyword>
<dbReference type="RefSeq" id="XP_024678742.1">
    <property type="nucleotide sequence ID" value="XM_024830288.1"/>
</dbReference>
<feature type="transmembrane region" description="Helical" evidence="2">
    <location>
        <begin position="12"/>
        <end position="35"/>
    </location>
</feature>
<reference evidence="5" key="1">
    <citation type="journal article" date="2018" name="Proc. Natl. Acad. Sci. U.S.A.">
        <title>Linking secondary metabolites to gene clusters through genome sequencing of six diverse Aspergillus species.</title>
        <authorList>
            <person name="Kaerboelling I."/>
            <person name="Vesth T.C."/>
            <person name="Frisvad J.C."/>
            <person name="Nybo J.L."/>
            <person name="Theobald S."/>
            <person name="Kuo A."/>
            <person name="Bowyer P."/>
            <person name="Matsuda Y."/>
            <person name="Mondo S."/>
            <person name="Lyhne E.K."/>
            <person name="Kogle M.E."/>
            <person name="Clum A."/>
            <person name="Lipzen A."/>
            <person name="Salamov A."/>
            <person name="Ngan C.Y."/>
            <person name="Daum C."/>
            <person name="Chiniquy J."/>
            <person name="Barry K."/>
            <person name="LaButti K."/>
            <person name="Haridas S."/>
            <person name="Simmons B.A."/>
            <person name="Magnuson J.K."/>
            <person name="Mortensen U.H."/>
            <person name="Larsen T.O."/>
            <person name="Grigoriev I.V."/>
            <person name="Baker S.E."/>
            <person name="Andersen M.R."/>
        </authorList>
    </citation>
    <scope>NUCLEOTIDE SEQUENCE [LARGE SCALE GENOMIC DNA]</scope>
    <source>
        <strain evidence="5">IBT 16806</strain>
    </source>
</reference>
<keyword evidence="2" id="KW-0472">Membrane</keyword>
<name>A0A2I1BXR1_ASPN1</name>
<feature type="transmembrane region" description="Helical" evidence="2">
    <location>
        <begin position="168"/>
        <end position="189"/>
    </location>
</feature>
<dbReference type="OrthoDB" id="2560628at2759"/>
<dbReference type="OMA" id="RIAWLFL"/>
<comment type="caution">
    <text evidence="4">The sequence shown here is derived from an EMBL/GenBank/DDBJ whole genome shotgun (WGS) entry which is preliminary data.</text>
</comment>
<evidence type="ECO:0000313" key="4">
    <source>
        <dbReference type="EMBL" id="PKX90147.1"/>
    </source>
</evidence>
<evidence type="ECO:0000256" key="1">
    <source>
        <dbReference type="SAM" id="MobiDB-lite"/>
    </source>
</evidence>
<dbReference type="EMBL" id="MSZS01000008">
    <property type="protein sequence ID" value="PKX90147.1"/>
    <property type="molecule type" value="Genomic_DNA"/>
</dbReference>
<feature type="transmembrane region" description="Helical" evidence="2">
    <location>
        <begin position="209"/>
        <end position="231"/>
    </location>
</feature>
<dbReference type="AlphaFoldDB" id="A0A2I1BXR1"/>
<organism evidence="4 5">
    <name type="scientific">Aspergillus novofumigatus (strain IBT 16806)</name>
    <dbReference type="NCBI Taxonomy" id="1392255"/>
    <lineage>
        <taxon>Eukaryota</taxon>
        <taxon>Fungi</taxon>
        <taxon>Dikarya</taxon>
        <taxon>Ascomycota</taxon>
        <taxon>Pezizomycotina</taxon>
        <taxon>Eurotiomycetes</taxon>
        <taxon>Eurotiomycetidae</taxon>
        <taxon>Eurotiales</taxon>
        <taxon>Aspergillaceae</taxon>
        <taxon>Aspergillus</taxon>
        <taxon>Aspergillus subgen. Fumigati</taxon>
    </lineage>
</organism>
<feature type="transmembrane region" description="Helical" evidence="2">
    <location>
        <begin position="55"/>
        <end position="78"/>
    </location>
</feature>
<evidence type="ECO:0000256" key="2">
    <source>
        <dbReference type="SAM" id="Phobius"/>
    </source>
</evidence>
<sequence length="267" mass="28876">MLTDHSKVAIAQIVFYVPAIVAAAAWIILQVFCLIREACAIVTILYENNPSSVGLYIAALILLNAGLLPLIAATIGLLRIIIGYEFKNNNKGLHMPMSISRFLFIVGIALIIAGGSLAGDYTDADSVNTGRTLTKAGYIVVAVFMAGLVLIQGHFWRQYDSLSRASRTVLKGMGLAVPFIIVRIAWLFLSIYHPDDKRWSNLSGDIGAFVVMTALMEYIVVCIYIGTGFMIPATKGLTRAGDQELEQNGPAGDGSSEYGKLQSLERA</sequence>
<feature type="region of interest" description="Disordered" evidence="1">
    <location>
        <begin position="243"/>
        <end position="267"/>
    </location>
</feature>
<dbReference type="VEuPathDB" id="FungiDB:P174DRAFT_463608"/>
<gene>
    <name evidence="4" type="ORF">P174DRAFT_463608</name>
</gene>
<dbReference type="Proteomes" id="UP000234474">
    <property type="component" value="Unassembled WGS sequence"/>
</dbReference>
<proteinExistence type="predicted"/>
<dbReference type="PANTHER" id="PTHR42109:SF2">
    <property type="entry name" value="INTEGRAL MEMBRANE PROTEIN"/>
    <property type="match status" value="1"/>
</dbReference>
<dbReference type="PANTHER" id="PTHR42109">
    <property type="entry name" value="UNPLACED GENOMIC SCAFFOLD UM_SCAF_CONTIG_1.265, WHOLE GENOME SHOTGUN SEQUENCE"/>
    <property type="match status" value="1"/>
</dbReference>
<dbReference type="GeneID" id="36537614"/>
<evidence type="ECO:0000259" key="3">
    <source>
        <dbReference type="Pfam" id="PF24800"/>
    </source>
</evidence>
<dbReference type="Pfam" id="PF24800">
    <property type="entry name" value="DUF7702"/>
    <property type="match status" value="1"/>
</dbReference>
<feature type="transmembrane region" description="Helical" evidence="2">
    <location>
        <begin position="138"/>
        <end position="156"/>
    </location>
</feature>
<keyword evidence="2" id="KW-0812">Transmembrane</keyword>